<name>A0A6S8DNK5_9STRA</name>
<comment type="cofactor">
    <cofactor evidence="1 7">
        <name>Zn(2+)</name>
        <dbReference type="ChEBI" id="CHEBI:29105"/>
    </cofactor>
</comment>
<gene>
    <name evidence="10" type="ORF">ASTO00021_LOCUS11253</name>
    <name evidence="11" type="ORF">ASTO00021_LOCUS11254</name>
</gene>
<evidence type="ECO:0000313" key="11">
    <source>
        <dbReference type="EMBL" id="CAE0441113.1"/>
    </source>
</evidence>
<keyword evidence="4 7" id="KW-0862">Zinc</keyword>
<feature type="domain" description="Alcohol dehydrogenase-like C-terminal" evidence="8">
    <location>
        <begin position="286"/>
        <end position="355"/>
    </location>
</feature>
<dbReference type="GO" id="GO:0008270">
    <property type="term" value="F:zinc ion binding"/>
    <property type="evidence" value="ECO:0007669"/>
    <property type="project" value="InterPro"/>
</dbReference>
<dbReference type="PANTHER" id="PTHR42813:SF3">
    <property type="entry name" value="GLUTATHIONE-INDEPENDENT FORMALDEHYDE DEHYDROGENASE"/>
    <property type="match status" value="1"/>
</dbReference>
<keyword evidence="5" id="KW-0560">Oxidoreductase</keyword>
<dbReference type="InterPro" id="IPR011032">
    <property type="entry name" value="GroES-like_sf"/>
</dbReference>
<dbReference type="PANTHER" id="PTHR42813">
    <property type="entry name" value="ZINC-TYPE ALCOHOL DEHYDROGENASE-LIKE"/>
    <property type="match status" value="1"/>
</dbReference>
<comment type="similarity">
    <text evidence="2 7">Belongs to the zinc-containing alcohol dehydrogenase family.</text>
</comment>
<protein>
    <submittedName>
        <fullName evidence="10">Uncharacterized protein</fullName>
    </submittedName>
</protein>
<evidence type="ECO:0000259" key="8">
    <source>
        <dbReference type="Pfam" id="PF00107"/>
    </source>
</evidence>
<dbReference type="Pfam" id="PF00107">
    <property type="entry name" value="ADH_zinc_N"/>
    <property type="match status" value="1"/>
</dbReference>
<evidence type="ECO:0000256" key="2">
    <source>
        <dbReference type="ARBA" id="ARBA00008072"/>
    </source>
</evidence>
<evidence type="ECO:0000259" key="9">
    <source>
        <dbReference type="Pfam" id="PF08240"/>
    </source>
</evidence>
<dbReference type="AlphaFoldDB" id="A0A6S8DNK5"/>
<evidence type="ECO:0000256" key="3">
    <source>
        <dbReference type="ARBA" id="ARBA00022723"/>
    </source>
</evidence>
<dbReference type="InterPro" id="IPR036291">
    <property type="entry name" value="NAD(P)-bd_dom_sf"/>
</dbReference>
<sequence length="489" mass="51762">MAQRLFFQKGLKQELGNLGKNGARSYSYIAASTSASTGANNVNGLIGTEKPKLWHGTGCGCKSCGGKPIHERYLSSAKKAGNRGVVYMGPNHVEVKGIPFPELALDSTSSPVVSERQKRKCDHGVILKVVTTNICGSDQHMVRGRTSLPGGHMVLGHEITGEVLEVGRDVENIHIGDICSVPFNIACGRCRACKRGDTGLCLSTNPARAGAAYGYVDMGGWIGGQSEFVMVPYADFNLLKFPDRDQALEKIKDLTLLSDIFPTGFHGCVQAEVGPGSLVYIAGAGPVGLAAAASAHLLGAACVIVGDMIPERLEQARSFGCETIDLRKEGDLVDRLAQILPHTGGIVDGAVDCVGFEARGTGKGASGEVPAQVLNDLMTIVREGGRIGIPGLYVTEDPGGVDEAAQFGNLSIRIGLGWSKSNYFGTGQCPVMKYHYNLMNAILFDKVKIAEAVNVKCISLDDAPKGYADFDKGAATKFVIDPHNMTGFV</sequence>
<dbReference type="SUPFAM" id="SSF50129">
    <property type="entry name" value="GroES-like"/>
    <property type="match status" value="1"/>
</dbReference>
<dbReference type="GO" id="GO:0016491">
    <property type="term" value="F:oxidoreductase activity"/>
    <property type="evidence" value="ECO:0007669"/>
    <property type="project" value="UniProtKB-KW"/>
</dbReference>
<proteinExistence type="inferred from homology"/>
<dbReference type="InterPro" id="IPR013154">
    <property type="entry name" value="ADH-like_N"/>
</dbReference>
<dbReference type="NCBIfam" id="TIGR02819">
    <property type="entry name" value="fdhA_non_GSH"/>
    <property type="match status" value="1"/>
</dbReference>
<dbReference type="Gene3D" id="3.90.180.10">
    <property type="entry name" value="Medium-chain alcohol dehydrogenases, catalytic domain"/>
    <property type="match status" value="1"/>
</dbReference>
<organism evidence="10">
    <name type="scientific">Aplanochytrium stocchinoi</name>
    <dbReference type="NCBI Taxonomy" id="215587"/>
    <lineage>
        <taxon>Eukaryota</taxon>
        <taxon>Sar</taxon>
        <taxon>Stramenopiles</taxon>
        <taxon>Bigyra</taxon>
        <taxon>Labyrinthulomycetes</taxon>
        <taxon>Thraustochytrida</taxon>
        <taxon>Thraustochytriidae</taxon>
        <taxon>Aplanochytrium</taxon>
    </lineage>
</organism>
<dbReference type="Pfam" id="PF08240">
    <property type="entry name" value="ADH_N"/>
    <property type="match status" value="1"/>
</dbReference>
<evidence type="ECO:0000256" key="6">
    <source>
        <dbReference type="ARBA" id="ARBA00023027"/>
    </source>
</evidence>
<accession>A0A6S8DNK5</accession>
<dbReference type="SUPFAM" id="SSF51735">
    <property type="entry name" value="NAD(P)-binding Rossmann-fold domains"/>
    <property type="match status" value="1"/>
</dbReference>
<feature type="domain" description="Alcohol dehydrogenase-like N-terminal" evidence="9">
    <location>
        <begin position="123"/>
        <end position="242"/>
    </location>
</feature>
<dbReference type="InterPro" id="IPR013149">
    <property type="entry name" value="ADH-like_C"/>
</dbReference>
<evidence type="ECO:0000313" key="10">
    <source>
        <dbReference type="EMBL" id="CAE0441112.1"/>
    </source>
</evidence>
<evidence type="ECO:0000256" key="5">
    <source>
        <dbReference type="ARBA" id="ARBA00023002"/>
    </source>
</evidence>
<dbReference type="CDD" id="cd08282">
    <property type="entry name" value="PFDH_like"/>
    <property type="match status" value="1"/>
</dbReference>
<keyword evidence="3 7" id="KW-0479">Metal-binding</keyword>
<dbReference type="EMBL" id="HBIN01014839">
    <property type="protein sequence ID" value="CAE0441112.1"/>
    <property type="molecule type" value="Transcribed_RNA"/>
</dbReference>
<reference evidence="10" key="1">
    <citation type="submission" date="2021-01" db="EMBL/GenBank/DDBJ databases">
        <authorList>
            <person name="Corre E."/>
            <person name="Pelletier E."/>
            <person name="Niang G."/>
            <person name="Scheremetjew M."/>
            <person name="Finn R."/>
            <person name="Kale V."/>
            <person name="Holt S."/>
            <person name="Cochrane G."/>
            <person name="Meng A."/>
            <person name="Brown T."/>
            <person name="Cohen L."/>
        </authorList>
    </citation>
    <scope>NUCLEOTIDE SEQUENCE</scope>
    <source>
        <strain evidence="10">GSBS06</strain>
    </source>
</reference>
<dbReference type="PROSITE" id="PS00059">
    <property type="entry name" value="ADH_ZINC"/>
    <property type="match status" value="1"/>
</dbReference>
<evidence type="ECO:0000256" key="1">
    <source>
        <dbReference type="ARBA" id="ARBA00001947"/>
    </source>
</evidence>
<dbReference type="InterPro" id="IPR002328">
    <property type="entry name" value="ADH_Zn_CS"/>
</dbReference>
<evidence type="ECO:0000256" key="7">
    <source>
        <dbReference type="RuleBase" id="RU361277"/>
    </source>
</evidence>
<keyword evidence="6" id="KW-0520">NAD</keyword>
<dbReference type="Gene3D" id="3.40.50.720">
    <property type="entry name" value="NAD(P)-binding Rossmann-like Domain"/>
    <property type="match status" value="1"/>
</dbReference>
<evidence type="ECO:0000256" key="4">
    <source>
        <dbReference type="ARBA" id="ARBA00022833"/>
    </source>
</evidence>
<dbReference type="EMBL" id="HBIN01014840">
    <property type="protein sequence ID" value="CAE0441113.1"/>
    <property type="molecule type" value="Transcribed_RNA"/>
</dbReference>
<dbReference type="InterPro" id="IPR014184">
    <property type="entry name" value="HCHO_DH_non_GSH"/>
</dbReference>